<feature type="compositionally biased region" description="Polar residues" evidence="1">
    <location>
        <begin position="113"/>
        <end position="127"/>
    </location>
</feature>
<feature type="compositionally biased region" description="Polar residues" evidence="1">
    <location>
        <begin position="138"/>
        <end position="154"/>
    </location>
</feature>
<dbReference type="EMBL" id="JAUEPN010000003">
    <property type="protein sequence ID" value="KAK3297812.1"/>
    <property type="molecule type" value="Genomic_DNA"/>
</dbReference>
<feature type="compositionally biased region" description="Low complexity" evidence="1">
    <location>
        <begin position="10"/>
        <end position="24"/>
    </location>
</feature>
<dbReference type="GeneID" id="87840561"/>
<reference evidence="2" key="1">
    <citation type="journal article" date="2023" name="Mol. Phylogenet. Evol.">
        <title>Genome-scale phylogeny and comparative genomics of the fungal order Sordariales.</title>
        <authorList>
            <person name="Hensen N."/>
            <person name="Bonometti L."/>
            <person name="Westerberg I."/>
            <person name="Brannstrom I.O."/>
            <person name="Guillou S."/>
            <person name="Cros-Aarteil S."/>
            <person name="Calhoun S."/>
            <person name="Haridas S."/>
            <person name="Kuo A."/>
            <person name="Mondo S."/>
            <person name="Pangilinan J."/>
            <person name="Riley R."/>
            <person name="LaButti K."/>
            <person name="Andreopoulos B."/>
            <person name="Lipzen A."/>
            <person name="Chen C."/>
            <person name="Yan M."/>
            <person name="Daum C."/>
            <person name="Ng V."/>
            <person name="Clum A."/>
            <person name="Steindorff A."/>
            <person name="Ohm R.A."/>
            <person name="Martin F."/>
            <person name="Silar P."/>
            <person name="Natvig D.O."/>
            <person name="Lalanne C."/>
            <person name="Gautier V."/>
            <person name="Ament-Velasquez S.L."/>
            <person name="Kruys A."/>
            <person name="Hutchinson M.I."/>
            <person name="Powell A.J."/>
            <person name="Barry K."/>
            <person name="Miller A.N."/>
            <person name="Grigoriev I.V."/>
            <person name="Debuchy R."/>
            <person name="Gladieux P."/>
            <person name="Hiltunen Thoren M."/>
            <person name="Johannesson H."/>
        </authorList>
    </citation>
    <scope>NUCLEOTIDE SEQUENCE</scope>
    <source>
        <strain evidence="2">CBS 168.71</strain>
    </source>
</reference>
<feature type="compositionally biased region" description="Low complexity" evidence="1">
    <location>
        <begin position="155"/>
        <end position="167"/>
    </location>
</feature>
<comment type="caution">
    <text evidence="2">The sequence shown here is derived from an EMBL/GenBank/DDBJ whole genome shotgun (WGS) entry which is preliminary data.</text>
</comment>
<reference evidence="2" key="2">
    <citation type="submission" date="2023-06" db="EMBL/GenBank/DDBJ databases">
        <authorList>
            <consortium name="Lawrence Berkeley National Laboratory"/>
            <person name="Haridas S."/>
            <person name="Hensen N."/>
            <person name="Bonometti L."/>
            <person name="Westerberg I."/>
            <person name="Brannstrom I.O."/>
            <person name="Guillou S."/>
            <person name="Cros-Aarteil S."/>
            <person name="Calhoun S."/>
            <person name="Kuo A."/>
            <person name="Mondo S."/>
            <person name="Pangilinan J."/>
            <person name="Riley R."/>
            <person name="Labutti K."/>
            <person name="Andreopoulos B."/>
            <person name="Lipzen A."/>
            <person name="Chen C."/>
            <person name="Yanf M."/>
            <person name="Daum C."/>
            <person name="Ng V."/>
            <person name="Clum A."/>
            <person name="Steindorff A."/>
            <person name="Ohm R."/>
            <person name="Martin F."/>
            <person name="Silar P."/>
            <person name="Natvig D."/>
            <person name="Lalanne C."/>
            <person name="Gautier V."/>
            <person name="Ament-Velasquez S.L."/>
            <person name="Kruys A."/>
            <person name="Hutchinson M.I."/>
            <person name="Powell A.J."/>
            <person name="Barry K."/>
            <person name="Miller A.N."/>
            <person name="Grigoriev I.V."/>
            <person name="Debuchy R."/>
            <person name="Gladieux P."/>
            <person name="Thoren M.H."/>
            <person name="Johannesson H."/>
        </authorList>
    </citation>
    <scope>NUCLEOTIDE SEQUENCE</scope>
    <source>
        <strain evidence="2">CBS 168.71</strain>
    </source>
</reference>
<accession>A0AAE0LUC0</accession>
<sequence length="177" mass="17905">MSTPTPPLVLPARGPARGSPAPGSVSPPPGYSGGDGKGSQPGLLGPRGRDHLAPPAGPETGSPYRHEHGRLVGYSPAEQTSDGARGGPRRQQDPRESWGSWSGAGTVVGSGSYHASSVNNVNVTAESATPAGEREGISSGTRGQHVSPRTSVSSDVTATADTMVTAVSRMSSARDDK</sequence>
<dbReference type="AlphaFoldDB" id="A0AAE0LUC0"/>
<organism evidence="2 3">
    <name type="scientific">Chaetomium fimeti</name>
    <dbReference type="NCBI Taxonomy" id="1854472"/>
    <lineage>
        <taxon>Eukaryota</taxon>
        <taxon>Fungi</taxon>
        <taxon>Dikarya</taxon>
        <taxon>Ascomycota</taxon>
        <taxon>Pezizomycotina</taxon>
        <taxon>Sordariomycetes</taxon>
        <taxon>Sordariomycetidae</taxon>
        <taxon>Sordariales</taxon>
        <taxon>Chaetomiaceae</taxon>
        <taxon>Chaetomium</taxon>
    </lineage>
</organism>
<feature type="region of interest" description="Disordered" evidence="1">
    <location>
        <begin position="1"/>
        <end position="177"/>
    </location>
</feature>
<dbReference type="Proteomes" id="UP001278766">
    <property type="component" value="Unassembled WGS sequence"/>
</dbReference>
<protein>
    <submittedName>
        <fullName evidence="2">Uncharacterized protein</fullName>
    </submittedName>
</protein>
<evidence type="ECO:0000256" key="1">
    <source>
        <dbReference type="SAM" id="MobiDB-lite"/>
    </source>
</evidence>
<dbReference type="RefSeq" id="XP_062661326.1">
    <property type="nucleotide sequence ID" value="XM_062803613.1"/>
</dbReference>
<evidence type="ECO:0000313" key="3">
    <source>
        <dbReference type="Proteomes" id="UP001278766"/>
    </source>
</evidence>
<keyword evidence="3" id="KW-1185">Reference proteome</keyword>
<proteinExistence type="predicted"/>
<evidence type="ECO:0000313" key="2">
    <source>
        <dbReference type="EMBL" id="KAK3297812.1"/>
    </source>
</evidence>
<name>A0AAE0LUC0_9PEZI</name>
<gene>
    <name evidence="2" type="ORF">B0H64DRAFT_393133</name>
</gene>